<dbReference type="Proteomes" id="UP001071230">
    <property type="component" value="Unassembled WGS sequence"/>
</dbReference>
<dbReference type="EMBL" id="LR746496">
    <property type="protein sequence ID" value="CAA7601117.1"/>
    <property type="molecule type" value="Genomic_DNA"/>
</dbReference>
<keyword evidence="3" id="KW-1185">Reference proteome</keyword>
<dbReference type="AlphaFoldDB" id="A0A8S0XWL9"/>
<evidence type="ECO:0000313" key="3">
    <source>
        <dbReference type="Proteomes" id="UP001071230"/>
    </source>
</evidence>
<evidence type="ECO:0000313" key="2">
    <source>
        <dbReference type="EMBL" id="CEJ08604.1"/>
    </source>
</evidence>
<name>A0A8S0XWL9_9FIRM</name>
<accession>A0A8S0XWL9</accession>
<gene>
    <name evidence="1" type="ORF">DEACI_1770</name>
    <name evidence="2" type="ORF">DEACI_3083</name>
</gene>
<dbReference type="KEGG" id="aacx:DEACI_1770"/>
<evidence type="ECO:0000313" key="1">
    <source>
        <dbReference type="EMBL" id="CAA7601117.1"/>
    </source>
</evidence>
<organism evidence="1">
    <name type="scientific">Acididesulfobacillus acetoxydans</name>
    <dbReference type="NCBI Taxonomy" id="1561005"/>
    <lineage>
        <taxon>Bacteria</taxon>
        <taxon>Bacillati</taxon>
        <taxon>Bacillota</taxon>
        <taxon>Clostridia</taxon>
        <taxon>Eubacteriales</taxon>
        <taxon>Peptococcaceae</taxon>
        <taxon>Acididesulfobacillus</taxon>
    </lineage>
</organism>
<dbReference type="EMBL" id="CDGJ01000082">
    <property type="protein sequence ID" value="CEJ08604.1"/>
    <property type="molecule type" value="Genomic_DNA"/>
</dbReference>
<protein>
    <submittedName>
        <fullName evidence="1">Uncharacterized protein</fullName>
    </submittedName>
</protein>
<reference evidence="2" key="1">
    <citation type="submission" date="2014-11" db="EMBL/GenBank/DDBJ databases">
        <authorList>
            <person name="Hornung B.V."/>
        </authorList>
    </citation>
    <scope>NUCLEOTIDE SEQUENCE</scope>
    <source>
        <strain evidence="2">INE</strain>
    </source>
</reference>
<proteinExistence type="predicted"/>
<reference evidence="1" key="2">
    <citation type="submission" date="2020-01" db="EMBL/GenBank/DDBJ databases">
        <authorList>
            <person name="Hornung B."/>
        </authorList>
    </citation>
    <scope>NUCLEOTIDE SEQUENCE</scope>
    <source>
        <strain evidence="1">PacBioINE</strain>
    </source>
</reference>
<dbReference type="Proteomes" id="UP000836597">
    <property type="component" value="Chromosome"/>
</dbReference>
<sequence length="91" mass="10354">MFEFVARTGAHGSDFFIPIIKLDFEDLTGAAVQTAMFFAQGAFVRIKADIVLSRSILVTMVGYHLYTRFLLPGTVREQETIRKVPFPKQRE</sequence>